<feature type="domain" description="Aminoglycoside phosphotransferase" evidence="1">
    <location>
        <begin position="300"/>
        <end position="459"/>
    </location>
</feature>
<dbReference type="SUPFAM" id="SSF56112">
    <property type="entry name" value="Protein kinase-like (PK-like)"/>
    <property type="match status" value="1"/>
</dbReference>
<accession>A0A1H5VAL9</accession>
<dbReference type="Gene3D" id="3.90.1200.10">
    <property type="match status" value="1"/>
</dbReference>
<dbReference type="InterPro" id="IPR002575">
    <property type="entry name" value="Aminoglycoside_PTrfase"/>
</dbReference>
<organism evidence="2 3">
    <name type="scientific">Marinobacterium lutimaris</name>
    <dbReference type="NCBI Taxonomy" id="568106"/>
    <lineage>
        <taxon>Bacteria</taxon>
        <taxon>Pseudomonadati</taxon>
        <taxon>Pseudomonadota</taxon>
        <taxon>Gammaproteobacteria</taxon>
        <taxon>Oceanospirillales</taxon>
        <taxon>Oceanospirillaceae</taxon>
        <taxon>Marinobacterium</taxon>
    </lineage>
</organism>
<reference evidence="2 3" key="1">
    <citation type="submission" date="2016-10" db="EMBL/GenBank/DDBJ databases">
        <authorList>
            <person name="de Groot N.N."/>
        </authorList>
    </citation>
    <scope>NUCLEOTIDE SEQUENCE [LARGE SCALE GENOMIC DNA]</scope>
    <source>
        <strain evidence="2 3">DSM 22012</strain>
    </source>
</reference>
<dbReference type="Gene3D" id="1.20.58.220">
    <property type="entry name" value="Phosphate transport system protein phou homolog 2, domain 2"/>
    <property type="match status" value="1"/>
</dbReference>
<dbReference type="AlphaFoldDB" id="A0A1H5VAL9"/>
<keyword evidence="2" id="KW-0808">Transferase</keyword>
<evidence type="ECO:0000313" key="3">
    <source>
        <dbReference type="Proteomes" id="UP000236745"/>
    </source>
</evidence>
<keyword evidence="3" id="KW-1185">Reference proteome</keyword>
<name>A0A1H5VAL9_9GAMM</name>
<dbReference type="SUPFAM" id="SSF109755">
    <property type="entry name" value="PhoU-like"/>
    <property type="match status" value="1"/>
</dbReference>
<proteinExistence type="predicted"/>
<sequence>MLRRYFPSEAVASMIKLPKPLRDNLHFLCVEVDSQVASLQSYFETPAAAVARRIVDRAGYAYNLKVRIHSATVQKLRSSKRQAQRDLMLRSIEFIATDLERLAEISRNCVRQLEYIEAFELLGAKRYIGMLKRVRKAIAQIEPALQADDSTRAIEMGKGLGRMASDYDKLLKRYRLALKEVPEHTDDLTRALFVAYEVRQMGEALVHISESIISANLGQPVNFERFFSLRSLVSDLEADEEDLQISAIAQTRSGSSISGISAGDEGENGYLAIFKDGEKRKVKEERAGVRSWHEIYPGLAPKILSYEKRGQSAALLIEHLPGHTFEQIVLNESDELVDEAFKRLAKTLKSIWKATRSQEPAQAGFMQQLQKRMNEVYRIHPEFARTDSQICGLPVPSFDTLVAAVTKREKRWPAPFSVYIHGDFNVDNIIYDPMERRINFIDLHRSRYMDYVQDLSVFMVSNYRLQVLDSDTRSRINDLALRLYDVARREAKKQNDELFEVRLALGLVRSFASSTRFILDKSLARRMFMRARYLLEQVLAIEPGKETKYRIPMKEIFVD</sequence>
<gene>
    <name evidence="2" type="ORF">SAMN05444390_101677</name>
</gene>
<evidence type="ECO:0000259" key="1">
    <source>
        <dbReference type="Pfam" id="PF01636"/>
    </source>
</evidence>
<dbReference type="RefSeq" id="WP_200826656.1">
    <property type="nucleotide sequence ID" value="NZ_FNVQ01000001.1"/>
</dbReference>
<dbReference type="Proteomes" id="UP000236745">
    <property type="component" value="Unassembled WGS sequence"/>
</dbReference>
<dbReference type="EMBL" id="FNVQ01000001">
    <property type="protein sequence ID" value="SEF84422.1"/>
    <property type="molecule type" value="Genomic_DNA"/>
</dbReference>
<evidence type="ECO:0000313" key="2">
    <source>
        <dbReference type="EMBL" id="SEF84422.1"/>
    </source>
</evidence>
<protein>
    <submittedName>
        <fullName evidence="2">Phosphotransferase enzyme family protein</fullName>
    </submittedName>
</protein>
<dbReference type="GO" id="GO:0016740">
    <property type="term" value="F:transferase activity"/>
    <property type="evidence" value="ECO:0007669"/>
    <property type="project" value="UniProtKB-KW"/>
</dbReference>
<dbReference type="InterPro" id="IPR011009">
    <property type="entry name" value="Kinase-like_dom_sf"/>
</dbReference>
<dbReference type="Pfam" id="PF01636">
    <property type="entry name" value="APH"/>
    <property type="match status" value="1"/>
</dbReference>
<dbReference type="InterPro" id="IPR038078">
    <property type="entry name" value="PhoU-like_sf"/>
</dbReference>